<proteinExistence type="predicted"/>
<dbReference type="InterPro" id="IPR005135">
    <property type="entry name" value="Endo/exonuclease/phosphatase"/>
</dbReference>
<sequence>MSCLSWNCHGIENPQTVTALKRYIRLQNPAFVFIMETKLVKAELDSIFMQLEFSKMHVVECDTANGGRRGGMCLMWRDNFKFSLRSDSSHHIDGVVDDGEKIWRFVGVYGWPKEDMKYLTWKLLWDLADNQNSQWLCVGDFNEILFSFEKIGGRLRSDAKMEDFHNAIREANLDDLGYEGYSFTWTNGQTGADNIQERLDRCLGTLEWVQLYPEYHIKHLPCISSDHCPILINWYKRTRDRCTQGKGKKFSRFESMWLSDESCQTIVRDAWNGDGGSTGIQAIKDKISNCGQSLKD</sequence>
<name>A0ABR0UC09_REHGL</name>
<dbReference type="Proteomes" id="UP001318860">
    <property type="component" value="Unassembled WGS sequence"/>
</dbReference>
<dbReference type="PANTHER" id="PTHR33710">
    <property type="entry name" value="BNAC02G09200D PROTEIN"/>
    <property type="match status" value="1"/>
</dbReference>
<feature type="domain" description="Endonuclease/exonuclease/phosphatase" evidence="1">
    <location>
        <begin position="4"/>
        <end position="227"/>
    </location>
</feature>
<evidence type="ECO:0000259" key="1">
    <source>
        <dbReference type="Pfam" id="PF03372"/>
    </source>
</evidence>
<evidence type="ECO:0000313" key="3">
    <source>
        <dbReference type="Proteomes" id="UP001318860"/>
    </source>
</evidence>
<keyword evidence="3" id="KW-1185">Reference proteome</keyword>
<dbReference type="Gene3D" id="3.60.10.10">
    <property type="entry name" value="Endonuclease/exonuclease/phosphatase"/>
    <property type="match status" value="1"/>
</dbReference>
<gene>
    <name evidence="2" type="ORF">DH2020_046433</name>
</gene>
<dbReference type="SUPFAM" id="SSF56219">
    <property type="entry name" value="DNase I-like"/>
    <property type="match status" value="1"/>
</dbReference>
<dbReference type="PANTHER" id="PTHR33710:SF77">
    <property type="entry name" value="DNASE I-LIKE SUPERFAMILY PROTEIN"/>
    <property type="match status" value="1"/>
</dbReference>
<accession>A0ABR0UC09</accession>
<dbReference type="EMBL" id="JABTTQ020003127">
    <property type="protein sequence ID" value="KAK6119808.1"/>
    <property type="molecule type" value="Genomic_DNA"/>
</dbReference>
<comment type="caution">
    <text evidence="2">The sequence shown here is derived from an EMBL/GenBank/DDBJ whole genome shotgun (WGS) entry which is preliminary data.</text>
</comment>
<protein>
    <recommendedName>
        <fullName evidence="1">Endonuclease/exonuclease/phosphatase domain-containing protein</fullName>
    </recommendedName>
</protein>
<dbReference type="InterPro" id="IPR036691">
    <property type="entry name" value="Endo/exonu/phosph_ase_sf"/>
</dbReference>
<reference evidence="2 3" key="1">
    <citation type="journal article" date="2021" name="Comput. Struct. Biotechnol. J.">
        <title>De novo genome assembly of the potent medicinal plant Rehmannia glutinosa using nanopore technology.</title>
        <authorList>
            <person name="Ma L."/>
            <person name="Dong C."/>
            <person name="Song C."/>
            <person name="Wang X."/>
            <person name="Zheng X."/>
            <person name="Niu Y."/>
            <person name="Chen S."/>
            <person name="Feng W."/>
        </authorList>
    </citation>
    <scope>NUCLEOTIDE SEQUENCE [LARGE SCALE GENOMIC DNA]</scope>
    <source>
        <strain evidence="2">DH-2019</strain>
    </source>
</reference>
<dbReference type="Pfam" id="PF03372">
    <property type="entry name" value="Exo_endo_phos"/>
    <property type="match status" value="1"/>
</dbReference>
<organism evidence="2 3">
    <name type="scientific">Rehmannia glutinosa</name>
    <name type="common">Chinese foxglove</name>
    <dbReference type="NCBI Taxonomy" id="99300"/>
    <lineage>
        <taxon>Eukaryota</taxon>
        <taxon>Viridiplantae</taxon>
        <taxon>Streptophyta</taxon>
        <taxon>Embryophyta</taxon>
        <taxon>Tracheophyta</taxon>
        <taxon>Spermatophyta</taxon>
        <taxon>Magnoliopsida</taxon>
        <taxon>eudicotyledons</taxon>
        <taxon>Gunneridae</taxon>
        <taxon>Pentapetalae</taxon>
        <taxon>asterids</taxon>
        <taxon>lamiids</taxon>
        <taxon>Lamiales</taxon>
        <taxon>Orobanchaceae</taxon>
        <taxon>Rehmannieae</taxon>
        <taxon>Rehmannia</taxon>
    </lineage>
</organism>
<evidence type="ECO:0000313" key="2">
    <source>
        <dbReference type="EMBL" id="KAK6119808.1"/>
    </source>
</evidence>